<evidence type="ECO:0000256" key="4">
    <source>
        <dbReference type="ARBA" id="ARBA00023134"/>
    </source>
</evidence>
<keyword evidence="4" id="KW-0342">GTP-binding</keyword>
<evidence type="ECO:0000256" key="5">
    <source>
        <dbReference type="ARBA" id="ARBA00023136"/>
    </source>
</evidence>
<dbReference type="InterPro" id="IPR027094">
    <property type="entry name" value="Mitofusin_fam"/>
</dbReference>
<keyword evidence="3" id="KW-0378">Hydrolase</keyword>
<feature type="coiled-coil region" evidence="6">
    <location>
        <begin position="449"/>
        <end position="476"/>
    </location>
</feature>
<comment type="caution">
    <text evidence="8">The sequence shown here is derived from an EMBL/GenBank/DDBJ whole genome shotgun (WGS) entry which is preliminary data.</text>
</comment>
<evidence type="ECO:0000313" key="8">
    <source>
        <dbReference type="EMBL" id="MED4127031.1"/>
    </source>
</evidence>
<dbReference type="RefSeq" id="WP_328236386.1">
    <property type="nucleotide sequence ID" value="NZ_JAROAS010000006.1"/>
</dbReference>
<reference evidence="8 9" key="1">
    <citation type="submission" date="2023-03" db="EMBL/GenBank/DDBJ databases">
        <title>Bacillus Genome Sequencing.</title>
        <authorList>
            <person name="Dunlap C."/>
        </authorList>
    </citation>
    <scope>NUCLEOTIDE SEQUENCE [LARGE SCALE GENOMIC DNA]</scope>
    <source>
        <strain evidence="8 9">B-4107</strain>
    </source>
</reference>
<sequence>MNEVKEHANLTDNEQLQWKRIQSKNTLSIALSGHFSAGKSSLINHVTGVPILPTSPIPTSANQITIAHGDLKVVVVHTDGTEKSFQGLIDWTAIKRYAMDGANVEKLMIYAPIPFLQHAGSLVDTPGVDSTDPTHQQVTLEALFTTDILLYVMDYNHVKSETNLGFLKQLSDEGKPLFIVVNQVDKHHDAELSFQSYKQSILDTLAEWGIAYHDLFFTTIKQSPYDELERLKAALLSLFFYGNELVEAGKTKIEYSFFKSVQRRVEDDWIEERTRFAETLQEEGYQLTDIENYDQHVEKVSQAEQGSAARHQHYLQEWDDLFRQATVFNSILTEKTGNWLEAMRPNFKMGLFASKRKVAQEKIHRQKEVLHELNDQINKQLVFHIRQSLQSLPLGEMTNQPVFLEAVQSLSFTATPSFLEEAVPKTTFADSFVYQYTKERTEEIKRQLKKQALDVLTIAEEQLQAYDERKKQEAHKRRQQLDAMKPYVSNYLSAKERKETIIRGLVKEANRRDDKGAFSNALKEMMTKTVHFEDSPSSWKEQVKQNAETTLLPTTKTERRLTNERIRVTDEAIAQVQTVMNQFEKTAYTQDWHEQLEQEIKHIQTEQFTLSLFGAFSAGKSSLANALLGEKVLPASPHPTTATVTTVTRPTSTYANGDVFVQYKTYEQLRGELASISQLLDVSFTLEQFQRFRTKTYQATTAAKKQALSYIETLQKSMKRFESFIEQAEVVSLADLSEKIVNEDVACLIANATIYYECEWTKRGLTLVDTPGVNSINGRHTNVAYEQVKASDAILYVTYYNHSFSRADAQFIEQLGKMNKQFASKKLYFVLNAIDLAANEQERLGVESFVMRSLEEAGIDQPALFSLSSKNVFEEEAASTDFNDFKQELYGPLLTSLKEANRTSFVANVKQYLLYLQEAEVFTALKDEEKQAQQQQFEQQLTTMLDSFKQDYGKSFHMKVEQEASELFAYLRERIPYVSRDRFIEFVNVATIVGPSRKKQKEVLATQLATWNEDSVFYVNQELKATMTRISLMLQRAFEQWKKEWQQSIQATVPGFQFPHAKQSIQLETLQATLITTLSIQSNVGSFQSLKDFFEGGRVKQVKETLVEELVQQMRAGLREEEEHTQQTLNGVAKHLFEKQAQLLEGKVAAEITKRRQLHTDTMQESIQAERATLQRWVNEKA</sequence>
<dbReference type="InterPro" id="IPR027417">
    <property type="entry name" value="P-loop_NTPase"/>
</dbReference>
<organism evidence="8 9">
    <name type="scientific">Shouchella miscanthi</name>
    <dbReference type="NCBI Taxonomy" id="2598861"/>
    <lineage>
        <taxon>Bacteria</taxon>
        <taxon>Bacillati</taxon>
        <taxon>Bacillota</taxon>
        <taxon>Bacilli</taxon>
        <taxon>Bacillales</taxon>
        <taxon>Bacillaceae</taxon>
        <taxon>Shouchella</taxon>
    </lineage>
</organism>
<gene>
    <name evidence="8" type="ORF">P5F74_02685</name>
</gene>
<protein>
    <submittedName>
        <fullName evidence="8">Dynamin family protein</fullName>
    </submittedName>
</protein>
<dbReference type="CDD" id="cd09912">
    <property type="entry name" value="DLP_2"/>
    <property type="match status" value="1"/>
</dbReference>
<dbReference type="Gene3D" id="3.40.50.300">
    <property type="entry name" value="P-loop containing nucleotide triphosphate hydrolases"/>
    <property type="match status" value="2"/>
</dbReference>
<feature type="domain" description="Dynamin N-terminal" evidence="7">
    <location>
        <begin position="29"/>
        <end position="183"/>
    </location>
</feature>
<evidence type="ECO:0000256" key="6">
    <source>
        <dbReference type="SAM" id="Coils"/>
    </source>
</evidence>
<name>A0ABU6NFN9_9BACI</name>
<dbReference type="Proteomes" id="UP001341820">
    <property type="component" value="Unassembled WGS sequence"/>
</dbReference>
<evidence type="ECO:0000256" key="2">
    <source>
        <dbReference type="ARBA" id="ARBA00022741"/>
    </source>
</evidence>
<comment type="subcellular location">
    <subcellularLocation>
        <location evidence="1">Membrane</location>
    </subcellularLocation>
</comment>
<evidence type="ECO:0000256" key="3">
    <source>
        <dbReference type="ARBA" id="ARBA00022801"/>
    </source>
</evidence>
<dbReference type="InterPro" id="IPR045063">
    <property type="entry name" value="Dynamin_N"/>
</dbReference>
<keyword evidence="2" id="KW-0547">Nucleotide-binding</keyword>
<keyword evidence="9" id="KW-1185">Reference proteome</keyword>
<dbReference type="SUPFAM" id="SSF52540">
    <property type="entry name" value="P-loop containing nucleoside triphosphate hydrolases"/>
    <property type="match status" value="2"/>
</dbReference>
<keyword evidence="6" id="KW-0175">Coiled coil</keyword>
<keyword evidence="5" id="KW-0472">Membrane</keyword>
<accession>A0ABU6NFN9</accession>
<feature type="domain" description="Dynamin N-terminal" evidence="7">
    <location>
        <begin position="612"/>
        <end position="832"/>
    </location>
</feature>
<dbReference type="PANTHER" id="PTHR10465">
    <property type="entry name" value="TRANSMEMBRANE GTPASE FZO1"/>
    <property type="match status" value="1"/>
</dbReference>
<dbReference type="EMBL" id="JAROAS010000006">
    <property type="protein sequence ID" value="MED4127031.1"/>
    <property type="molecule type" value="Genomic_DNA"/>
</dbReference>
<proteinExistence type="predicted"/>
<evidence type="ECO:0000259" key="7">
    <source>
        <dbReference type="Pfam" id="PF00350"/>
    </source>
</evidence>
<evidence type="ECO:0000256" key="1">
    <source>
        <dbReference type="ARBA" id="ARBA00004370"/>
    </source>
</evidence>
<dbReference type="Pfam" id="PF00350">
    <property type="entry name" value="Dynamin_N"/>
    <property type="match status" value="2"/>
</dbReference>
<dbReference type="PANTHER" id="PTHR10465:SF0">
    <property type="entry name" value="SARCALUMENIN"/>
    <property type="match status" value="1"/>
</dbReference>
<evidence type="ECO:0000313" key="9">
    <source>
        <dbReference type="Proteomes" id="UP001341820"/>
    </source>
</evidence>